<name>A0AAV4C3J4_9GAST</name>
<keyword evidence="2" id="KW-1185">Reference proteome</keyword>
<dbReference type="AlphaFoldDB" id="A0AAV4C3J4"/>
<proteinExistence type="predicted"/>
<reference evidence="1 2" key="1">
    <citation type="journal article" date="2021" name="Elife">
        <title>Chloroplast acquisition without the gene transfer in kleptoplastic sea slugs, Plakobranchus ocellatus.</title>
        <authorList>
            <person name="Maeda T."/>
            <person name="Takahashi S."/>
            <person name="Yoshida T."/>
            <person name="Shimamura S."/>
            <person name="Takaki Y."/>
            <person name="Nagai Y."/>
            <person name="Toyoda A."/>
            <person name="Suzuki Y."/>
            <person name="Arimoto A."/>
            <person name="Ishii H."/>
            <person name="Satoh N."/>
            <person name="Nishiyama T."/>
            <person name="Hasebe M."/>
            <person name="Maruyama T."/>
            <person name="Minagawa J."/>
            <person name="Obokata J."/>
            <person name="Shigenobu S."/>
        </authorList>
    </citation>
    <scope>NUCLEOTIDE SEQUENCE [LARGE SCALE GENOMIC DNA]</scope>
</reference>
<dbReference type="EMBL" id="BLXT01005778">
    <property type="protein sequence ID" value="GFO25983.1"/>
    <property type="molecule type" value="Genomic_DNA"/>
</dbReference>
<comment type="caution">
    <text evidence="1">The sequence shown here is derived from an EMBL/GenBank/DDBJ whole genome shotgun (WGS) entry which is preliminary data.</text>
</comment>
<accession>A0AAV4C3J4</accession>
<dbReference type="Proteomes" id="UP000735302">
    <property type="component" value="Unassembled WGS sequence"/>
</dbReference>
<protein>
    <submittedName>
        <fullName evidence="1">Uncharacterized protein</fullName>
    </submittedName>
</protein>
<sequence length="85" mass="9088">MVLDQEVAALMALHYALLVDLPVAQTTVSTLLGLCSSGRSSSCRKTKQGIIELQFLLGLEFIGQKAFVSAHSANNGSFSMEELIS</sequence>
<gene>
    <name evidence="1" type="ORF">PoB_005248800</name>
</gene>
<evidence type="ECO:0000313" key="1">
    <source>
        <dbReference type="EMBL" id="GFO25983.1"/>
    </source>
</evidence>
<evidence type="ECO:0000313" key="2">
    <source>
        <dbReference type="Proteomes" id="UP000735302"/>
    </source>
</evidence>
<organism evidence="1 2">
    <name type="scientific">Plakobranchus ocellatus</name>
    <dbReference type="NCBI Taxonomy" id="259542"/>
    <lineage>
        <taxon>Eukaryota</taxon>
        <taxon>Metazoa</taxon>
        <taxon>Spiralia</taxon>
        <taxon>Lophotrochozoa</taxon>
        <taxon>Mollusca</taxon>
        <taxon>Gastropoda</taxon>
        <taxon>Heterobranchia</taxon>
        <taxon>Euthyneura</taxon>
        <taxon>Panpulmonata</taxon>
        <taxon>Sacoglossa</taxon>
        <taxon>Placobranchoidea</taxon>
        <taxon>Plakobranchidae</taxon>
        <taxon>Plakobranchus</taxon>
    </lineage>
</organism>